<dbReference type="AlphaFoldDB" id="A0A1I1LKF0"/>
<name>A0A1I1LKF0_9RHOB</name>
<dbReference type="Proteomes" id="UP000231644">
    <property type="component" value="Unassembled WGS sequence"/>
</dbReference>
<accession>A0A1I1LKF0</accession>
<sequence>MDLKTLIFAPLLLILPNAGSSHEFWLEPDRYQAPSGENVGIRFRNGEDFKGIELSWFDRRIGSVSYVLDGKFREYRGLPGDLPGMTLTVSDELTAVAYSSTMSKLTYDSWDKVQSFVTHKDAPWFNDTHAARGLPQEGVTEGYWRFAKTLIGGEPGNGTDRDFGMETEFVMQSNPFADGIDSVQLILLYQGQPRPDAQVEMWEKSGDAITHSFYRTDDQGLVTLPVRAGASYQIDAVVIREPESDQAIEAGVMWESLWANMTFGLPQ</sequence>
<dbReference type="InterPro" id="IPR019613">
    <property type="entry name" value="DUF4198"/>
</dbReference>
<reference evidence="1 2" key="1">
    <citation type="submission" date="2016-10" db="EMBL/GenBank/DDBJ databases">
        <authorList>
            <person name="de Groot N.N."/>
        </authorList>
    </citation>
    <scope>NUCLEOTIDE SEQUENCE [LARGE SCALE GENOMIC DNA]</scope>
    <source>
        <strain evidence="1 2">DSM 29619</strain>
    </source>
</reference>
<dbReference type="EMBL" id="FOLX01000001">
    <property type="protein sequence ID" value="SFC71448.1"/>
    <property type="molecule type" value="Genomic_DNA"/>
</dbReference>
<evidence type="ECO:0000313" key="2">
    <source>
        <dbReference type="Proteomes" id="UP000231644"/>
    </source>
</evidence>
<dbReference type="Pfam" id="PF10670">
    <property type="entry name" value="DUF4198"/>
    <property type="match status" value="1"/>
</dbReference>
<evidence type="ECO:0000313" key="1">
    <source>
        <dbReference type="EMBL" id="SFC71448.1"/>
    </source>
</evidence>
<proteinExistence type="predicted"/>
<keyword evidence="2" id="KW-1185">Reference proteome</keyword>
<organism evidence="1 2">
    <name type="scientific">Pseudooceanicola nitratireducens</name>
    <dbReference type="NCBI Taxonomy" id="517719"/>
    <lineage>
        <taxon>Bacteria</taxon>
        <taxon>Pseudomonadati</taxon>
        <taxon>Pseudomonadota</taxon>
        <taxon>Alphaproteobacteria</taxon>
        <taxon>Rhodobacterales</taxon>
        <taxon>Paracoccaceae</taxon>
        <taxon>Pseudooceanicola</taxon>
    </lineage>
</organism>
<dbReference type="STRING" id="517719.SAMN05421762_1912"/>
<protein>
    <submittedName>
        <fullName evidence="1">Uncharacterized conserved protein, contains GH25 family domain</fullName>
    </submittedName>
</protein>
<dbReference type="RefSeq" id="WP_170848764.1">
    <property type="nucleotide sequence ID" value="NZ_FNZG01000004.1"/>
</dbReference>
<gene>
    <name evidence="1" type="ORF">SAMN05421762_1912</name>
</gene>